<name>A0AAW1SKJ2_9CHLO</name>
<dbReference type="AlphaFoldDB" id="A0AAW1SKJ2"/>
<proteinExistence type="predicted"/>
<evidence type="ECO:0000313" key="1">
    <source>
        <dbReference type="EMBL" id="KAK9846066.1"/>
    </source>
</evidence>
<sequence length="132" mass="14680">MPLQGFKRYQELMGALPDAVALSSAFWDLARWTQHMPEITAADNLNNELLVEFGEHLSHVMMQIEGQAPAALWIFRTTAPPELKNCSDGSGVHANNLLGKHSHVVALNTISRDIARRRGWEAPASSYEEKTV</sequence>
<accession>A0AAW1SKJ2</accession>
<organism evidence="1 2">
    <name type="scientific">Apatococcus fuscideae</name>
    <dbReference type="NCBI Taxonomy" id="2026836"/>
    <lineage>
        <taxon>Eukaryota</taxon>
        <taxon>Viridiplantae</taxon>
        <taxon>Chlorophyta</taxon>
        <taxon>core chlorophytes</taxon>
        <taxon>Trebouxiophyceae</taxon>
        <taxon>Chlorellales</taxon>
        <taxon>Chlorellaceae</taxon>
        <taxon>Apatococcus</taxon>
    </lineage>
</organism>
<dbReference type="EMBL" id="JALJOV010001573">
    <property type="protein sequence ID" value="KAK9846066.1"/>
    <property type="molecule type" value="Genomic_DNA"/>
</dbReference>
<keyword evidence="2" id="KW-1185">Reference proteome</keyword>
<protein>
    <submittedName>
        <fullName evidence="1">Uncharacterized protein</fullName>
    </submittedName>
</protein>
<reference evidence="1 2" key="1">
    <citation type="journal article" date="2024" name="Nat. Commun.">
        <title>Phylogenomics reveals the evolutionary origins of lichenization in chlorophyte algae.</title>
        <authorList>
            <person name="Puginier C."/>
            <person name="Libourel C."/>
            <person name="Otte J."/>
            <person name="Skaloud P."/>
            <person name="Haon M."/>
            <person name="Grisel S."/>
            <person name="Petersen M."/>
            <person name="Berrin J.G."/>
            <person name="Delaux P.M."/>
            <person name="Dal Grande F."/>
            <person name="Keller J."/>
        </authorList>
    </citation>
    <scope>NUCLEOTIDE SEQUENCE [LARGE SCALE GENOMIC DNA]</scope>
    <source>
        <strain evidence="1 2">SAG 2523</strain>
    </source>
</reference>
<dbReference type="Proteomes" id="UP001485043">
    <property type="component" value="Unassembled WGS sequence"/>
</dbReference>
<gene>
    <name evidence="1" type="ORF">WJX84_006891</name>
</gene>
<evidence type="ECO:0000313" key="2">
    <source>
        <dbReference type="Proteomes" id="UP001485043"/>
    </source>
</evidence>
<comment type="caution">
    <text evidence="1">The sequence shown here is derived from an EMBL/GenBank/DDBJ whole genome shotgun (WGS) entry which is preliminary data.</text>
</comment>